<dbReference type="PROSITE" id="PS51755">
    <property type="entry name" value="OMPR_PHOB"/>
    <property type="match status" value="1"/>
</dbReference>
<feature type="domain" description="OmpR/PhoB-type" evidence="9">
    <location>
        <begin position="125"/>
        <end position="223"/>
    </location>
</feature>
<dbReference type="CDD" id="cd00383">
    <property type="entry name" value="trans_reg_C"/>
    <property type="match status" value="1"/>
</dbReference>
<keyword evidence="1 6" id="KW-0597">Phosphoprotein</keyword>
<dbReference type="InterPro" id="IPR001867">
    <property type="entry name" value="OmpR/PhoB-type_DNA-bd"/>
</dbReference>
<dbReference type="Gene3D" id="3.40.50.2300">
    <property type="match status" value="1"/>
</dbReference>
<dbReference type="AlphaFoldDB" id="A0A345UK63"/>
<dbReference type="InterPro" id="IPR016032">
    <property type="entry name" value="Sig_transdc_resp-reg_C-effctor"/>
</dbReference>
<evidence type="ECO:0000313" key="10">
    <source>
        <dbReference type="EMBL" id="AXJ00865.1"/>
    </source>
</evidence>
<dbReference type="GO" id="GO:0006355">
    <property type="term" value="P:regulation of DNA-templated transcription"/>
    <property type="evidence" value="ECO:0007669"/>
    <property type="project" value="InterPro"/>
</dbReference>
<dbReference type="Pfam" id="PF00072">
    <property type="entry name" value="Response_reg"/>
    <property type="match status" value="1"/>
</dbReference>
<evidence type="ECO:0000259" key="9">
    <source>
        <dbReference type="PROSITE" id="PS51755"/>
    </source>
</evidence>
<dbReference type="SUPFAM" id="SSF46894">
    <property type="entry name" value="C-terminal effector domain of the bipartite response regulators"/>
    <property type="match status" value="1"/>
</dbReference>
<sequence>MKVLVVEDDVDIIKLIKIVLEKNKFEVEIAETGTQGLQYALSKDFDCIVLDIGLPEIDGLEVCRAIRNHKITTPILILSAFGETDTKVSGLNYGADDYIEKPFEIKELLARIHALIRRSKQQSPDQSYSCGSLKIDLVARSFKVKHKDVSLTNNEFEIMAFLFKNSNRIVSIDELSDYVWPNGDRKETNHVNVYISYIRKKISAIDTTPYIITVRYKGFKLIEPDS</sequence>
<dbReference type="SUPFAM" id="SSF52172">
    <property type="entry name" value="CheY-like"/>
    <property type="match status" value="1"/>
</dbReference>
<evidence type="ECO:0000259" key="8">
    <source>
        <dbReference type="PROSITE" id="PS50110"/>
    </source>
</evidence>
<evidence type="ECO:0000313" key="11">
    <source>
        <dbReference type="Proteomes" id="UP000254808"/>
    </source>
</evidence>
<proteinExistence type="predicted"/>
<dbReference type="InterPro" id="IPR001789">
    <property type="entry name" value="Sig_transdc_resp-reg_receiver"/>
</dbReference>
<evidence type="ECO:0000256" key="7">
    <source>
        <dbReference type="PROSITE-ProRule" id="PRU01091"/>
    </source>
</evidence>
<evidence type="ECO:0000256" key="4">
    <source>
        <dbReference type="ARBA" id="ARBA00023125"/>
    </source>
</evidence>
<keyword evidence="11" id="KW-1185">Reference proteome</keyword>
<dbReference type="PROSITE" id="PS50110">
    <property type="entry name" value="RESPONSE_REGULATORY"/>
    <property type="match status" value="1"/>
</dbReference>
<keyword evidence="3" id="KW-0805">Transcription regulation</keyword>
<dbReference type="InterPro" id="IPR036388">
    <property type="entry name" value="WH-like_DNA-bd_sf"/>
</dbReference>
<name>A0A345UK63_9BACT</name>
<evidence type="ECO:0000256" key="6">
    <source>
        <dbReference type="PROSITE-ProRule" id="PRU00169"/>
    </source>
</evidence>
<evidence type="ECO:0000256" key="5">
    <source>
        <dbReference type="ARBA" id="ARBA00023163"/>
    </source>
</evidence>
<evidence type="ECO:0000256" key="2">
    <source>
        <dbReference type="ARBA" id="ARBA00023012"/>
    </source>
</evidence>
<dbReference type="SMART" id="SM00862">
    <property type="entry name" value="Trans_reg_C"/>
    <property type="match status" value="1"/>
</dbReference>
<dbReference type="GO" id="GO:0032993">
    <property type="term" value="C:protein-DNA complex"/>
    <property type="evidence" value="ECO:0007669"/>
    <property type="project" value="TreeGrafter"/>
</dbReference>
<feature type="DNA-binding region" description="OmpR/PhoB-type" evidence="7">
    <location>
        <begin position="125"/>
        <end position="223"/>
    </location>
</feature>
<dbReference type="RefSeq" id="WP_114984118.1">
    <property type="nucleotide sequence ID" value="NZ_CP027806.1"/>
</dbReference>
<feature type="modified residue" description="4-aspartylphosphate" evidence="6">
    <location>
        <position position="51"/>
    </location>
</feature>
<dbReference type="Gene3D" id="6.10.250.690">
    <property type="match status" value="1"/>
</dbReference>
<dbReference type="KEGG" id="cprv:CYPRO_1614"/>
<keyword evidence="5" id="KW-0804">Transcription</keyword>
<dbReference type="Pfam" id="PF00486">
    <property type="entry name" value="Trans_reg_C"/>
    <property type="match status" value="1"/>
</dbReference>
<dbReference type="FunFam" id="3.40.50.2300:FF:000001">
    <property type="entry name" value="DNA-binding response regulator PhoB"/>
    <property type="match status" value="1"/>
</dbReference>
<reference evidence="10 11" key="1">
    <citation type="submission" date="2018-03" db="EMBL/GenBank/DDBJ databases">
        <title>Phenotypic and genomic properties of Cyclonatronum proteinivorum gen. nov., sp. nov., a haloalkaliphilic bacteroidete from soda lakes possessing Na+-translocating rhodopsin.</title>
        <authorList>
            <person name="Toshchakov S.V."/>
            <person name="Korzhenkov A."/>
            <person name="Samarov N.I."/>
            <person name="Kublanov I.V."/>
            <person name="Muntyan M.S."/>
            <person name="Sorokin D.Y."/>
        </authorList>
    </citation>
    <scope>NUCLEOTIDE SEQUENCE [LARGE SCALE GENOMIC DNA]</scope>
    <source>
        <strain evidence="10 11">Omega</strain>
    </source>
</reference>
<dbReference type="PANTHER" id="PTHR48111:SF22">
    <property type="entry name" value="REGULATOR OF RPOS"/>
    <property type="match status" value="1"/>
</dbReference>
<dbReference type="Proteomes" id="UP000254808">
    <property type="component" value="Chromosome"/>
</dbReference>
<dbReference type="PANTHER" id="PTHR48111">
    <property type="entry name" value="REGULATOR OF RPOS"/>
    <property type="match status" value="1"/>
</dbReference>
<accession>A0A345UK63</accession>
<evidence type="ECO:0000256" key="3">
    <source>
        <dbReference type="ARBA" id="ARBA00023015"/>
    </source>
</evidence>
<keyword evidence="2" id="KW-0902">Two-component regulatory system</keyword>
<evidence type="ECO:0000256" key="1">
    <source>
        <dbReference type="ARBA" id="ARBA00022553"/>
    </source>
</evidence>
<feature type="domain" description="Response regulatory" evidence="8">
    <location>
        <begin position="2"/>
        <end position="116"/>
    </location>
</feature>
<dbReference type="GO" id="GO:0000976">
    <property type="term" value="F:transcription cis-regulatory region binding"/>
    <property type="evidence" value="ECO:0007669"/>
    <property type="project" value="TreeGrafter"/>
</dbReference>
<dbReference type="GO" id="GO:0005829">
    <property type="term" value="C:cytosol"/>
    <property type="evidence" value="ECO:0007669"/>
    <property type="project" value="TreeGrafter"/>
</dbReference>
<dbReference type="InterPro" id="IPR011006">
    <property type="entry name" value="CheY-like_superfamily"/>
</dbReference>
<protein>
    <submittedName>
        <fullName evidence="10">Two-component system, OmpR family, response regulator ArlR</fullName>
    </submittedName>
</protein>
<dbReference type="SMART" id="SM00448">
    <property type="entry name" value="REC"/>
    <property type="match status" value="1"/>
</dbReference>
<dbReference type="InterPro" id="IPR039420">
    <property type="entry name" value="WalR-like"/>
</dbReference>
<dbReference type="OrthoDB" id="9790442at2"/>
<dbReference type="GO" id="GO:0000156">
    <property type="term" value="F:phosphorelay response regulator activity"/>
    <property type="evidence" value="ECO:0007669"/>
    <property type="project" value="TreeGrafter"/>
</dbReference>
<keyword evidence="4 7" id="KW-0238">DNA-binding</keyword>
<organism evidence="10 11">
    <name type="scientific">Cyclonatronum proteinivorum</name>
    <dbReference type="NCBI Taxonomy" id="1457365"/>
    <lineage>
        <taxon>Bacteria</taxon>
        <taxon>Pseudomonadati</taxon>
        <taxon>Balneolota</taxon>
        <taxon>Balneolia</taxon>
        <taxon>Balneolales</taxon>
        <taxon>Cyclonatronaceae</taxon>
        <taxon>Cyclonatronum</taxon>
    </lineage>
</organism>
<dbReference type="EMBL" id="CP027806">
    <property type="protein sequence ID" value="AXJ00865.1"/>
    <property type="molecule type" value="Genomic_DNA"/>
</dbReference>
<gene>
    <name evidence="10" type="ORF">CYPRO_1614</name>
</gene>
<dbReference type="Gene3D" id="1.10.10.10">
    <property type="entry name" value="Winged helix-like DNA-binding domain superfamily/Winged helix DNA-binding domain"/>
    <property type="match status" value="1"/>
</dbReference>